<proteinExistence type="inferred from homology"/>
<keyword evidence="10 16" id="KW-0548">Nucleotidyltransferase</keyword>
<protein>
    <recommendedName>
        <fullName evidence="6 16">Phosphatidate cytidylyltransferase</fullName>
        <ecNumber evidence="6 16">2.7.7.41</ecNumber>
    </recommendedName>
</protein>
<dbReference type="InterPro" id="IPR000374">
    <property type="entry name" value="PC_trans"/>
</dbReference>
<dbReference type="EMBL" id="CP151517">
    <property type="protein sequence ID" value="WZN66907.1"/>
    <property type="molecule type" value="Genomic_DNA"/>
</dbReference>
<evidence type="ECO:0000313" key="19">
    <source>
        <dbReference type="EMBL" id="WZN66907.1"/>
    </source>
</evidence>
<evidence type="ECO:0000256" key="9">
    <source>
        <dbReference type="ARBA" id="ARBA00022692"/>
    </source>
</evidence>
<comment type="pathway">
    <text evidence="3 16">Phospholipid metabolism; CDP-diacylglycerol biosynthesis; CDP-diacylglycerol from sn-glycerol 3-phosphate: step 3/3.</text>
</comment>
<evidence type="ECO:0000256" key="1">
    <source>
        <dbReference type="ARBA" id="ARBA00001698"/>
    </source>
</evidence>
<evidence type="ECO:0000256" key="4">
    <source>
        <dbReference type="ARBA" id="ARBA00005189"/>
    </source>
</evidence>
<evidence type="ECO:0000256" key="7">
    <source>
        <dbReference type="ARBA" id="ARBA00022516"/>
    </source>
</evidence>
<keyword evidence="11 18" id="KW-1133">Transmembrane helix</keyword>
<keyword evidence="7" id="KW-0444">Lipid biosynthesis</keyword>
<evidence type="ECO:0000256" key="15">
    <source>
        <dbReference type="ARBA" id="ARBA00023264"/>
    </source>
</evidence>
<evidence type="ECO:0000256" key="14">
    <source>
        <dbReference type="ARBA" id="ARBA00023209"/>
    </source>
</evidence>
<evidence type="ECO:0000256" key="3">
    <source>
        <dbReference type="ARBA" id="ARBA00005119"/>
    </source>
</evidence>
<gene>
    <name evidence="19" type="ORF">HKI87_17g84780</name>
</gene>
<feature type="transmembrane region" description="Helical" evidence="18">
    <location>
        <begin position="235"/>
        <end position="253"/>
    </location>
</feature>
<name>A0AAX4PKI4_9CHLO</name>
<dbReference type="PROSITE" id="PS01315">
    <property type="entry name" value="CDS"/>
    <property type="match status" value="1"/>
</dbReference>
<feature type="transmembrane region" description="Helical" evidence="18">
    <location>
        <begin position="279"/>
        <end position="302"/>
    </location>
</feature>
<evidence type="ECO:0000256" key="12">
    <source>
        <dbReference type="ARBA" id="ARBA00023098"/>
    </source>
</evidence>
<evidence type="ECO:0000256" key="10">
    <source>
        <dbReference type="ARBA" id="ARBA00022695"/>
    </source>
</evidence>
<dbReference type="PANTHER" id="PTHR47101:SF1">
    <property type="entry name" value="PHOSPHATIDATE CYTIDYLYLTRANSFERASE 4, CHLOROPLASTIC"/>
    <property type="match status" value="1"/>
</dbReference>
<comment type="pathway">
    <text evidence="4">Lipid metabolism.</text>
</comment>
<comment type="subcellular location">
    <subcellularLocation>
        <location evidence="2">Membrane</location>
        <topology evidence="2">Multi-pass membrane protein</topology>
    </subcellularLocation>
</comment>
<comment type="similarity">
    <text evidence="5 16">Belongs to the CDS family.</text>
</comment>
<feature type="compositionally biased region" description="Low complexity" evidence="17">
    <location>
        <begin position="1"/>
        <end position="14"/>
    </location>
</feature>
<dbReference type="PANTHER" id="PTHR47101">
    <property type="entry name" value="PHOSPHATIDATE CYTIDYLYLTRANSFERASE 5, CHLOROPLASTIC"/>
    <property type="match status" value="1"/>
</dbReference>
<keyword evidence="13 18" id="KW-0472">Membrane</keyword>
<keyword evidence="14" id="KW-0594">Phospholipid biosynthesis</keyword>
<evidence type="ECO:0000256" key="5">
    <source>
        <dbReference type="ARBA" id="ARBA00010185"/>
    </source>
</evidence>
<evidence type="ECO:0000256" key="6">
    <source>
        <dbReference type="ARBA" id="ARBA00012487"/>
    </source>
</evidence>
<evidence type="ECO:0000256" key="11">
    <source>
        <dbReference type="ARBA" id="ARBA00022989"/>
    </source>
</evidence>
<feature type="transmembrane region" description="Helical" evidence="18">
    <location>
        <begin position="348"/>
        <end position="368"/>
    </location>
</feature>
<keyword evidence="15" id="KW-1208">Phospholipid metabolism</keyword>
<dbReference type="AlphaFoldDB" id="A0AAX4PKI4"/>
<keyword evidence="20" id="KW-1185">Reference proteome</keyword>
<feature type="transmembrane region" description="Helical" evidence="18">
    <location>
        <begin position="199"/>
        <end position="215"/>
    </location>
</feature>
<evidence type="ECO:0000256" key="17">
    <source>
        <dbReference type="SAM" id="MobiDB-lite"/>
    </source>
</evidence>
<accession>A0AAX4PKI4</accession>
<feature type="compositionally biased region" description="Polar residues" evidence="17">
    <location>
        <begin position="56"/>
        <end position="66"/>
    </location>
</feature>
<dbReference type="Proteomes" id="UP001472866">
    <property type="component" value="Chromosome 17"/>
</dbReference>
<feature type="region of interest" description="Disordered" evidence="17">
    <location>
        <begin position="1"/>
        <end position="107"/>
    </location>
</feature>
<comment type="catalytic activity">
    <reaction evidence="1 16">
        <text>a 1,2-diacyl-sn-glycero-3-phosphate + CTP + H(+) = a CDP-1,2-diacyl-sn-glycerol + diphosphate</text>
        <dbReference type="Rhea" id="RHEA:16229"/>
        <dbReference type="ChEBI" id="CHEBI:15378"/>
        <dbReference type="ChEBI" id="CHEBI:33019"/>
        <dbReference type="ChEBI" id="CHEBI:37563"/>
        <dbReference type="ChEBI" id="CHEBI:58332"/>
        <dbReference type="ChEBI" id="CHEBI:58608"/>
        <dbReference type="EC" id="2.7.7.41"/>
    </reaction>
</comment>
<feature type="compositionally biased region" description="Basic and acidic residues" evidence="17">
    <location>
        <begin position="74"/>
        <end position="84"/>
    </location>
</feature>
<keyword evidence="9 16" id="KW-0812">Transmembrane</keyword>
<evidence type="ECO:0000256" key="16">
    <source>
        <dbReference type="RuleBase" id="RU003938"/>
    </source>
</evidence>
<keyword evidence="8 16" id="KW-0808">Transferase</keyword>
<feature type="transmembrane region" description="Helical" evidence="18">
    <location>
        <begin position="131"/>
        <end position="156"/>
    </location>
</feature>
<dbReference type="GO" id="GO:0008654">
    <property type="term" value="P:phospholipid biosynthetic process"/>
    <property type="evidence" value="ECO:0007669"/>
    <property type="project" value="UniProtKB-KW"/>
</dbReference>
<sequence length="429" mass="45925">MRCAAATATTTTAAVGSGPGARRAARWLPNPRLHPQRRWARPNKNEHALLRCLRSSPASSSDNPGPSVSLADESSSRDSLEERGQGAALSSPSDSPNEEGTVKVKATGKKKDGAWSSLGTRTVTALVLGSLALYVIIGGSGLYAAFIGFIVLQCSLEYIGFMTSKRLPKGVRAPPTLVRRTMSILSVGMIAAAHKGIRTGVFEAASFLLLSMLLVKRSAKKKPKKKKVKFSELTMLVFGLFYCGYLPTFWIRLRGVSAAPALPPPDFIARILDWMSVDWTVGLLATFIAAASVVAADTGAFIGGKLMGSRPLISISPNKTVEGAAWGFAASLAVCLCFNYWFQFPGNAGMAFMFAVAVYAASVFGDLIESSMKRAAGKKDSGKLLPGHGGLLDRFDSYIFTGVLAYGLVYWYYYFLGIPLSQLIIAPPR</sequence>
<evidence type="ECO:0000256" key="2">
    <source>
        <dbReference type="ARBA" id="ARBA00004141"/>
    </source>
</evidence>
<dbReference type="GO" id="GO:0016020">
    <property type="term" value="C:membrane"/>
    <property type="evidence" value="ECO:0007669"/>
    <property type="project" value="UniProtKB-SubCell"/>
</dbReference>
<dbReference type="GO" id="GO:0004605">
    <property type="term" value="F:phosphatidate cytidylyltransferase activity"/>
    <property type="evidence" value="ECO:0007669"/>
    <property type="project" value="UniProtKB-EC"/>
</dbReference>
<keyword evidence="12" id="KW-0443">Lipid metabolism</keyword>
<dbReference type="Pfam" id="PF01148">
    <property type="entry name" value="CTP_transf_1"/>
    <property type="match status" value="1"/>
</dbReference>
<evidence type="ECO:0000313" key="20">
    <source>
        <dbReference type="Proteomes" id="UP001472866"/>
    </source>
</evidence>
<evidence type="ECO:0000256" key="13">
    <source>
        <dbReference type="ARBA" id="ARBA00023136"/>
    </source>
</evidence>
<feature type="transmembrane region" description="Helical" evidence="18">
    <location>
        <begin position="323"/>
        <end position="342"/>
    </location>
</feature>
<evidence type="ECO:0000256" key="18">
    <source>
        <dbReference type="SAM" id="Phobius"/>
    </source>
</evidence>
<reference evidence="19 20" key="1">
    <citation type="submission" date="2024-03" db="EMBL/GenBank/DDBJ databases">
        <title>Complete genome sequence of the green alga Chloropicon roscoffensis RCC1871.</title>
        <authorList>
            <person name="Lemieux C."/>
            <person name="Pombert J.-F."/>
            <person name="Otis C."/>
            <person name="Turmel M."/>
        </authorList>
    </citation>
    <scope>NUCLEOTIDE SEQUENCE [LARGE SCALE GENOMIC DNA]</scope>
    <source>
        <strain evidence="19 20">RCC1871</strain>
    </source>
</reference>
<organism evidence="19 20">
    <name type="scientific">Chloropicon roscoffensis</name>
    <dbReference type="NCBI Taxonomy" id="1461544"/>
    <lineage>
        <taxon>Eukaryota</taxon>
        <taxon>Viridiplantae</taxon>
        <taxon>Chlorophyta</taxon>
        <taxon>Chloropicophyceae</taxon>
        <taxon>Chloropicales</taxon>
        <taxon>Chloropicaceae</taxon>
        <taxon>Chloropicon</taxon>
    </lineage>
</organism>
<evidence type="ECO:0000256" key="8">
    <source>
        <dbReference type="ARBA" id="ARBA00022679"/>
    </source>
</evidence>
<dbReference type="EC" id="2.7.7.41" evidence="6 16"/>